<dbReference type="GO" id="GO:0051015">
    <property type="term" value="F:actin filament binding"/>
    <property type="evidence" value="ECO:0007669"/>
    <property type="project" value="TreeGrafter"/>
</dbReference>
<evidence type="ECO:0000313" key="3">
    <source>
        <dbReference type="EMBL" id="CAD9435706.1"/>
    </source>
</evidence>
<feature type="domain" description="Calponin-homology (CH)" evidence="2">
    <location>
        <begin position="1"/>
        <end position="45"/>
    </location>
</feature>
<feature type="region of interest" description="Disordered" evidence="1">
    <location>
        <begin position="55"/>
        <end position="88"/>
    </location>
</feature>
<dbReference type="InterPro" id="IPR050606">
    <property type="entry name" value="Calponin-like"/>
</dbReference>
<name>A0A7S2CUA1_9STRA</name>
<gene>
    <name evidence="3" type="ORF">FPAR1323_LOCUS13480</name>
</gene>
<proteinExistence type="predicted"/>
<dbReference type="AlphaFoldDB" id="A0A7S2CUA1"/>
<dbReference type="Gene3D" id="1.10.418.10">
    <property type="entry name" value="Calponin-like domain"/>
    <property type="match status" value="1"/>
</dbReference>
<reference evidence="3" key="1">
    <citation type="submission" date="2021-01" db="EMBL/GenBank/DDBJ databases">
        <authorList>
            <person name="Corre E."/>
            <person name="Pelletier E."/>
            <person name="Niang G."/>
            <person name="Scheremetjew M."/>
            <person name="Finn R."/>
            <person name="Kale V."/>
            <person name="Holt S."/>
            <person name="Cochrane G."/>
            <person name="Meng A."/>
            <person name="Brown T."/>
            <person name="Cohen L."/>
        </authorList>
    </citation>
    <scope>NUCLEOTIDE SEQUENCE</scope>
    <source>
        <strain evidence="3">RCC1693</strain>
    </source>
</reference>
<feature type="compositionally biased region" description="Basic and acidic residues" evidence="1">
    <location>
        <begin position="66"/>
        <end position="82"/>
    </location>
</feature>
<dbReference type="EMBL" id="HBGT01025893">
    <property type="protein sequence ID" value="CAD9435706.1"/>
    <property type="molecule type" value="Transcribed_RNA"/>
</dbReference>
<accession>A0A7S2CUA1</accession>
<evidence type="ECO:0000256" key="1">
    <source>
        <dbReference type="SAM" id="MobiDB-lite"/>
    </source>
</evidence>
<protein>
    <recommendedName>
        <fullName evidence="2">Calponin-homology (CH) domain-containing protein</fullName>
    </recommendedName>
</protein>
<sequence length="152" mass="16313">MENISNFLKAARTTIGVPEYDLFETVDLFEAKDMALVVRGIHSVGSTVQDRIPSFPGPHLGVTKSKKNERVWTEEERRRNANEHGGMTKLAAGSHGIMQRGAIDKSNEIHFGAAQSGTGSADATAVNQGSAGVMQRGAIDKTNDITFGNDQA</sequence>
<dbReference type="InterPro" id="IPR036872">
    <property type="entry name" value="CH_dom_sf"/>
</dbReference>
<organism evidence="3">
    <name type="scientific">Florenciella parvula</name>
    <dbReference type="NCBI Taxonomy" id="236787"/>
    <lineage>
        <taxon>Eukaryota</taxon>
        <taxon>Sar</taxon>
        <taxon>Stramenopiles</taxon>
        <taxon>Ochrophyta</taxon>
        <taxon>Dictyochophyceae</taxon>
        <taxon>Florenciellales</taxon>
        <taxon>Florenciella</taxon>
    </lineage>
</organism>
<dbReference type="GO" id="GO:0015629">
    <property type="term" value="C:actin cytoskeleton"/>
    <property type="evidence" value="ECO:0007669"/>
    <property type="project" value="TreeGrafter"/>
</dbReference>
<dbReference type="PANTHER" id="PTHR47385:SF14">
    <property type="entry name" value="TRANSGELIN"/>
    <property type="match status" value="1"/>
</dbReference>
<dbReference type="Pfam" id="PF00307">
    <property type="entry name" value="CH"/>
    <property type="match status" value="1"/>
</dbReference>
<dbReference type="PANTHER" id="PTHR47385">
    <property type="entry name" value="CALPONIN"/>
    <property type="match status" value="1"/>
</dbReference>
<dbReference type="SUPFAM" id="SSF47576">
    <property type="entry name" value="Calponin-homology domain, CH-domain"/>
    <property type="match status" value="1"/>
</dbReference>
<evidence type="ECO:0000259" key="2">
    <source>
        <dbReference type="Pfam" id="PF00307"/>
    </source>
</evidence>
<dbReference type="GO" id="GO:0007015">
    <property type="term" value="P:actin filament organization"/>
    <property type="evidence" value="ECO:0007669"/>
    <property type="project" value="TreeGrafter"/>
</dbReference>
<dbReference type="InterPro" id="IPR001715">
    <property type="entry name" value="CH_dom"/>
</dbReference>